<keyword evidence="2" id="KW-1185">Reference proteome</keyword>
<name>A0AAE3SH27_9BACT</name>
<dbReference type="EMBL" id="JAPDPJ010000082">
    <property type="protein sequence ID" value="MCW3789103.1"/>
    <property type="molecule type" value="Genomic_DNA"/>
</dbReference>
<dbReference type="Pfam" id="PF20365">
    <property type="entry name" value="DUF6660"/>
    <property type="match status" value="1"/>
</dbReference>
<dbReference type="Proteomes" id="UP001209229">
    <property type="component" value="Unassembled WGS sequence"/>
</dbReference>
<accession>A0AAE3SH27</accession>
<sequence>MALTFVPCADGHTHEDISDCVSLVQQDHEQNQSPNESDLCSPFCFCTCCQSVSHPEFTTLAKVNFVALDIFLPFIENNIANQVIPFWRPPKI</sequence>
<organism evidence="1 2">
    <name type="scientific">Plebeiibacterium sediminum</name>
    <dbReference type="NCBI Taxonomy" id="2992112"/>
    <lineage>
        <taxon>Bacteria</taxon>
        <taxon>Pseudomonadati</taxon>
        <taxon>Bacteroidota</taxon>
        <taxon>Bacteroidia</taxon>
        <taxon>Marinilabiliales</taxon>
        <taxon>Marinilabiliaceae</taxon>
        <taxon>Plebeiibacterium</taxon>
    </lineage>
</organism>
<gene>
    <name evidence="1" type="ORF">OM075_21735</name>
</gene>
<evidence type="ECO:0000313" key="1">
    <source>
        <dbReference type="EMBL" id="MCW3789103.1"/>
    </source>
</evidence>
<proteinExistence type="predicted"/>
<protein>
    <submittedName>
        <fullName evidence="1">Uncharacterized protein</fullName>
    </submittedName>
</protein>
<reference evidence="1" key="1">
    <citation type="submission" date="2022-10" db="EMBL/GenBank/DDBJ databases">
        <authorList>
            <person name="Yu W.X."/>
        </authorList>
    </citation>
    <scope>NUCLEOTIDE SEQUENCE</scope>
    <source>
        <strain evidence="1">AAT</strain>
    </source>
</reference>
<dbReference type="InterPro" id="IPR046601">
    <property type="entry name" value="DUF6660"/>
</dbReference>
<dbReference type="AlphaFoldDB" id="A0AAE3SH27"/>
<evidence type="ECO:0000313" key="2">
    <source>
        <dbReference type="Proteomes" id="UP001209229"/>
    </source>
</evidence>
<comment type="caution">
    <text evidence="1">The sequence shown here is derived from an EMBL/GenBank/DDBJ whole genome shotgun (WGS) entry which is preliminary data.</text>
</comment>